<feature type="non-terminal residue" evidence="1">
    <location>
        <position position="200"/>
    </location>
</feature>
<sequence>PRIENTQQEQLQDAINKLIALWNQDSLLVEGLLTLAENSITLPQLPNEGLLVPVEDNAIPLLLPVEESLAVYDDISLFENTETLAPVTENPNQIDHLEDSEKDCVRQIRNDLLVRSNNTPFRQNLLTTQGWKNQANEIATLLHHERCKREKQVRTLETCYYLGRLQQEYVRDAKTQNEIRKLIRTVLEPRRTASAWKTVQ</sequence>
<comment type="caution">
    <text evidence="1">The sequence shown here is derived from an EMBL/GenBank/DDBJ whole genome shotgun (WGS) entry which is preliminary data.</text>
</comment>
<protein>
    <submittedName>
        <fullName evidence="1">19111_t:CDS:1</fullName>
    </submittedName>
</protein>
<keyword evidence="2" id="KW-1185">Reference proteome</keyword>
<reference evidence="1 2" key="1">
    <citation type="submission" date="2021-06" db="EMBL/GenBank/DDBJ databases">
        <authorList>
            <person name="Kallberg Y."/>
            <person name="Tangrot J."/>
            <person name="Rosling A."/>
        </authorList>
    </citation>
    <scope>NUCLEOTIDE SEQUENCE [LARGE SCALE GENOMIC DNA]</scope>
    <source>
        <strain evidence="1 2">120-4 pot B 10/14</strain>
    </source>
</reference>
<feature type="non-terminal residue" evidence="1">
    <location>
        <position position="1"/>
    </location>
</feature>
<dbReference type="Proteomes" id="UP000789901">
    <property type="component" value="Unassembled WGS sequence"/>
</dbReference>
<gene>
    <name evidence="1" type="ORF">GMARGA_LOCUS43341</name>
</gene>
<name>A0ABN7XIW2_GIGMA</name>
<accession>A0ABN7XIW2</accession>
<evidence type="ECO:0000313" key="2">
    <source>
        <dbReference type="Proteomes" id="UP000789901"/>
    </source>
</evidence>
<proteinExistence type="predicted"/>
<organism evidence="1 2">
    <name type="scientific">Gigaspora margarita</name>
    <dbReference type="NCBI Taxonomy" id="4874"/>
    <lineage>
        <taxon>Eukaryota</taxon>
        <taxon>Fungi</taxon>
        <taxon>Fungi incertae sedis</taxon>
        <taxon>Mucoromycota</taxon>
        <taxon>Glomeromycotina</taxon>
        <taxon>Glomeromycetes</taxon>
        <taxon>Diversisporales</taxon>
        <taxon>Gigasporaceae</taxon>
        <taxon>Gigaspora</taxon>
    </lineage>
</organism>
<dbReference type="EMBL" id="CAJVQB010139163">
    <property type="protein sequence ID" value="CAG8854520.1"/>
    <property type="molecule type" value="Genomic_DNA"/>
</dbReference>
<evidence type="ECO:0000313" key="1">
    <source>
        <dbReference type="EMBL" id="CAG8854520.1"/>
    </source>
</evidence>